<dbReference type="InterPro" id="IPR024855">
    <property type="entry name" value="UNC79"/>
</dbReference>
<protein>
    <submittedName>
        <fullName evidence="2">Uncharacterized protein</fullName>
    </submittedName>
</protein>
<proteinExistence type="predicted"/>
<dbReference type="Pfam" id="PF14776">
    <property type="entry name" value="UNC-79"/>
    <property type="match status" value="1"/>
</dbReference>
<name>A0A4U5N1V3_STECR</name>
<dbReference type="STRING" id="34508.A0A4U5N1V3"/>
<dbReference type="AlphaFoldDB" id="A0A4U5N1V3"/>
<feature type="region of interest" description="Disordered" evidence="1">
    <location>
        <begin position="114"/>
        <end position="141"/>
    </location>
</feature>
<reference evidence="2 3" key="1">
    <citation type="journal article" date="2015" name="Genome Biol.">
        <title>Comparative genomics of Steinernema reveals deeply conserved gene regulatory networks.</title>
        <authorList>
            <person name="Dillman A.R."/>
            <person name="Macchietto M."/>
            <person name="Porter C.F."/>
            <person name="Rogers A."/>
            <person name="Williams B."/>
            <person name="Antoshechkin I."/>
            <person name="Lee M.M."/>
            <person name="Goodwin Z."/>
            <person name="Lu X."/>
            <person name="Lewis E.E."/>
            <person name="Goodrich-Blair H."/>
            <person name="Stock S.P."/>
            <person name="Adams B.J."/>
            <person name="Sternberg P.W."/>
            <person name="Mortazavi A."/>
        </authorList>
    </citation>
    <scope>NUCLEOTIDE SEQUENCE [LARGE SCALE GENOMIC DNA]</scope>
    <source>
        <strain evidence="2 3">ALL</strain>
    </source>
</reference>
<accession>A0A4U5N1V3</accession>
<keyword evidence="3" id="KW-1185">Reference proteome</keyword>
<dbReference type="EMBL" id="AZBU02000005">
    <property type="protein sequence ID" value="TKR76248.1"/>
    <property type="molecule type" value="Genomic_DNA"/>
</dbReference>
<sequence>MNVCKSCADDMVAPQTMRNICQPIPATNSSVCQNKGCQSSSRIAVGTCFAEDCIRPHQFTPLRLCQECFVVLHDNPTAEAYATHGKWLCLGNESGKGHDRGCGNAAQRNVVPVEGSREKENVQNGFDNSKEVKPSAKKSIL</sequence>
<dbReference type="PANTHER" id="PTHR21696:SF2">
    <property type="entry name" value="PROTEIN UNC-79 HOMOLOG"/>
    <property type="match status" value="1"/>
</dbReference>
<organism evidence="2 3">
    <name type="scientific">Steinernema carpocapsae</name>
    <name type="common">Entomopathogenic nematode</name>
    <dbReference type="NCBI Taxonomy" id="34508"/>
    <lineage>
        <taxon>Eukaryota</taxon>
        <taxon>Metazoa</taxon>
        <taxon>Ecdysozoa</taxon>
        <taxon>Nematoda</taxon>
        <taxon>Chromadorea</taxon>
        <taxon>Rhabditida</taxon>
        <taxon>Tylenchina</taxon>
        <taxon>Panagrolaimomorpha</taxon>
        <taxon>Strongyloidoidea</taxon>
        <taxon>Steinernematidae</taxon>
        <taxon>Steinernema</taxon>
    </lineage>
</organism>
<evidence type="ECO:0000313" key="3">
    <source>
        <dbReference type="Proteomes" id="UP000298663"/>
    </source>
</evidence>
<dbReference type="Proteomes" id="UP000298663">
    <property type="component" value="Unassembled WGS sequence"/>
</dbReference>
<dbReference type="OrthoDB" id="6270916at2759"/>
<gene>
    <name evidence="2" type="ORF">L596_017413</name>
</gene>
<dbReference type="PANTHER" id="PTHR21696">
    <property type="entry name" value="PROTEIN UNC-79 HOMOLOG"/>
    <property type="match status" value="1"/>
</dbReference>
<evidence type="ECO:0000313" key="2">
    <source>
        <dbReference type="EMBL" id="TKR76248.1"/>
    </source>
</evidence>
<comment type="caution">
    <text evidence="2">The sequence shown here is derived from an EMBL/GenBank/DDBJ whole genome shotgun (WGS) entry which is preliminary data.</text>
</comment>
<reference evidence="2 3" key="2">
    <citation type="journal article" date="2019" name="G3 (Bethesda)">
        <title>Hybrid Assembly of the Genome of the Entomopathogenic Nematode Steinernema carpocapsae Identifies the X-Chromosome.</title>
        <authorList>
            <person name="Serra L."/>
            <person name="Macchietto M."/>
            <person name="Macias-Munoz A."/>
            <person name="McGill C.J."/>
            <person name="Rodriguez I.M."/>
            <person name="Rodriguez B."/>
            <person name="Murad R."/>
            <person name="Mortazavi A."/>
        </authorList>
    </citation>
    <scope>NUCLEOTIDE SEQUENCE [LARGE SCALE GENOMIC DNA]</scope>
    <source>
        <strain evidence="2 3">ALL</strain>
    </source>
</reference>
<evidence type="ECO:0000256" key="1">
    <source>
        <dbReference type="SAM" id="MobiDB-lite"/>
    </source>
</evidence>